<dbReference type="Gene3D" id="3.40.50.12580">
    <property type="match status" value="1"/>
</dbReference>
<proteinExistence type="inferred from homology"/>
<dbReference type="InterPro" id="IPR051612">
    <property type="entry name" value="Teichoic_Acid_Biosynth"/>
</dbReference>
<organism evidence="7 8">
    <name type="scientific">Bacillus spongiae</name>
    <dbReference type="NCBI Taxonomy" id="2683610"/>
    <lineage>
        <taxon>Bacteria</taxon>
        <taxon>Bacillati</taxon>
        <taxon>Bacillota</taxon>
        <taxon>Bacilli</taxon>
        <taxon>Bacillales</taxon>
        <taxon>Bacillaceae</taxon>
        <taxon>Bacillus</taxon>
    </lineage>
</organism>
<evidence type="ECO:0000256" key="4">
    <source>
        <dbReference type="ARBA" id="ARBA00022679"/>
    </source>
</evidence>
<keyword evidence="8" id="KW-1185">Reference proteome</keyword>
<gene>
    <name evidence="7" type="ORF">WAK64_10985</name>
</gene>
<name>A0ABU8HEA0_9BACI</name>
<evidence type="ECO:0000256" key="6">
    <source>
        <dbReference type="ARBA" id="ARBA00023136"/>
    </source>
</evidence>
<dbReference type="InterPro" id="IPR007554">
    <property type="entry name" value="Glycerophosphate_synth"/>
</dbReference>
<dbReference type="Proteomes" id="UP001312865">
    <property type="component" value="Unassembled WGS sequence"/>
</dbReference>
<dbReference type="InterPro" id="IPR043148">
    <property type="entry name" value="TagF_C"/>
</dbReference>
<sequence length="390" mass="46433">MLRERIIEIYLFLFRVIFNLFRPFSLKKRIVFLSSFGHNNQYVYERMKAMNVEEWEVIFLQKPSCSVDFYQYQQDKNVKILKFETFNLYQMIMSIYYLSTSKRIFIDNYFGFLSAVTFKADVQCVQLWHAAGAIKTFGLKDESVLNRSEIAKKRFLKVYANFDKVVVGSDAFADIFTKAFNLAPENILYTGIPKTDLFFNEKKMTTIRKRLYKENDLLKNKKVILYAPTYRDYELNNFSTKLDIHKMYQELGDEYRLIIKAHPAVKNMQGLQNLYPEFVFDYSYYKDINDLLLITDILISDYSSIPYEFSLLKKPMIFYPYDLDQYTKDRGIWSKYEEMVPGPVYFSTKEIIACIKEGNYNMDQIQKFSSTWNRYSNGQSSENLIKELIL</sequence>
<accession>A0ABU8HEA0</accession>
<keyword evidence="6" id="KW-0472">Membrane</keyword>
<dbReference type="PANTHER" id="PTHR37316:SF1">
    <property type="entry name" value="TEICHOIC ACID GLYCEROL-PHOSPHATE PRIMASE"/>
    <property type="match status" value="1"/>
</dbReference>
<comment type="similarity">
    <text evidence="2">Belongs to the CDP-glycerol glycerophosphotransferase family.</text>
</comment>
<comment type="subcellular location">
    <subcellularLocation>
        <location evidence="1">Cell membrane</location>
        <topology evidence="1">Peripheral membrane protein</topology>
    </subcellularLocation>
</comment>
<evidence type="ECO:0000256" key="1">
    <source>
        <dbReference type="ARBA" id="ARBA00004202"/>
    </source>
</evidence>
<dbReference type="PANTHER" id="PTHR37316">
    <property type="entry name" value="TEICHOIC ACID GLYCEROL-PHOSPHATE PRIMASE"/>
    <property type="match status" value="1"/>
</dbReference>
<evidence type="ECO:0000256" key="2">
    <source>
        <dbReference type="ARBA" id="ARBA00010488"/>
    </source>
</evidence>
<dbReference type="InterPro" id="IPR043149">
    <property type="entry name" value="TagF_N"/>
</dbReference>
<keyword evidence="3" id="KW-1003">Cell membrane</keyword>
<protein>
    <submittedName>
        <fullName evidence="7">CDP-glycerol glycerophosphotransferase family protein</fullName>
    </submittedName>
</protein>
<keyword evidence="4" id="KW-0808">Transferase</keyword>
<dbReference type="EMBL" id="JBBAXC010000008">
    <property type="protein sequence ID" value="MEI5907580.1"/>
    <property type="molecule type" value="Genomic_DNA"/>
</dbReference>
<dbReference type="SUPFAM" id="SSF53756">
    <property type="entry name" value="UDP-Glycosyltransferase/glycogen phosphorylase"/>
    <property type="match status" value="1"/>
</dbReference>
<evidence type="ECO:0000313" key="7">
    <source>
        <dbReference type="EMBL" id="MEI5907580.1"/>
    </source>
</evidence>
<evidence type="ECO:0000313" key="8">
    <source>
        <dbReference type="Proteomes" id="UP001312865"/>
    </source>
</evidence>
<reference evidence="7 8" key="1">
    <citation type="journal article" date="2018" name="J. Microbiol.">
        <title>Bacillus spongiae sp. nov., isolated from sponge of Jeju Island.</title>
        <authorList>
            <person name="Lee G.E."/>
            <person name="Im W.T."/>
            <person name="Park J.S."/>
        </authorList>
    </citation>
    <scope>NUCLEOTIDE SEQUENCE [LARGE SCALE GENOMIC DNA]</scope>
    <source>
        <strain evidence="7 8">135PIL107-10</strain>
    </source>
</reference>
<dbReference type="Pfam" id="PF04464">
    <property type="entry name" value="Glyphos_transf"/>
    <property type="match status" value="1"/>
</dbReference>
<evidence type="ECO:0000256" key="3">
    <source>
        <dbReference type="ARBA" id="ARBA00022475"/>
    </source>
</evidence>
<keyword evidence="5" id="KW-0777">Teichoic acid biosynthesis</keyword>
<dbReference type="RefSeq" id="WP_336587019.1">
    <property type="nucleotide sequence ID" value="NZ_JBBAXC010000008.1"/>
</dbReference>
<dbReference type="Gene3D" id="3.40.50.11820">
    <property type="match status" value="1"/>
</dbReference>
<comment type="caution">
    <text evidence="7">The sequence shown here is derived from an EMBL/GenBank/DDBJ whole genome shotgun (WGS) entry which is preliminary data.</text>
</comment>
<evidence type="ECO:0000256" key="5">
    <source>
        <dbReference type="ARBA" id="ARBA00022944"/>
    </source>
</evidence>